<feature type="compositionally biased region" description="Basic and acidic residues" evidence="6">
    <location>
        <begin position="880"/>
        <end position="912"/>
    </location>
</feature>
<dbReference type="InterPro" id="IPR016024">
    <property type="entry name" value="ARM-type_fold"/>
</dbReference>
<feature type="region of interest" description="Disordered" evidence="6">
    <location>
        <begin position="1169"/>
        <end position="1242"/>
    </location>
</feature>
<dbReference type="STRING" id="448386.A0A2V3IVI8"/>
<dbReference type="Gene3D" id="2.30.29.30">
    <property type="entry name" value="Pleckstrin-homology domain (PH domain)/Phosphotyrosine-binding domain (PTB)"/>
    <property type="match status" value="1"/>
</dbReference>
<dbReference type="GO" id="GO:0005524">
    <property type="term" value="F:ATP binding"/>
    <property type="evidence" value="ECO:0007669"/>
    <property type="project" value="UniProtKB-UniRule"/>
</dbReference>
<evidence type="ECO:0000313" key="9">
    <source>
        <dbReference type="Proteomes" id="UP000247409"/>
    </source>
</evidence>
<feature type="region of interest" description="Disordered" evidence="6">
    <location>
        <begin position="378"/>
        <end position="515"/>
    </location>
</feature>
<evidence type="ECO:0000256" key="5">
    <source>
        <dbReference type="PROSITE-ProRule" id="PRU10141"/>
    </source>
</evidence>
<dbReference type="SUPFAM" id="SSF48371">
    <property type="entry name" value="ARM repeat"/>
    <property type="match status" value="1"/>
</dbReference>
<keyword evidence="4" id="KW-0539">Nucleus</keyword>
<name>A0A2V3IVI8_9FLOR</name>
<dbReference type="GO" id="GO:0072542">
    <property type="term" value="F:protein phosphatase activator activity"/>
    <property type="evidence" value="ECO:0007669"/>
    <property type="project" value="TreeGrafter"/>
</dbReference>
<proteinExistence type="predicted"/>
<evidence type="ECO:0000259" key="7">
    <source>
        <dbReference type="PROSITE" id="PS50011"/>
    </source>
</evidence>
<dbReference type="Pfam" id="PF22972">
    <property type="entry name" value="EVH1_PP4R3"/>
    <property type="match status" value="1"/>
</dbReference>
<dbReference type="SUPFAM" id="SSF56112">
    <property type="entry name" value="Protein kinase-like (PK-like)"/>
    <property type="match status" value="1"/>
</dbReference>
<evidence type="ECO:0000256" key="1">
    <source>
        <dbReference type="ARBA" id="ARBA00004123"/>
    </source>
</evidence>
<evidence type="ECO:0000256" key="6">
    <source>
        <dbReference type="SAM" id="MobiDB-lite"/>
    </source>
</evidence>
<comment type="subcellular location">
    <subcellularLocation>
        <location evidence="1">Nucleus</location>
    </subcellularLocation>
</comment>
<evidence type="ECO:0000256" key="3">
    <source>
        <dbReference type="ARBA" id="ARBA00022840"/>
    </source>
</evidence>
<dbReference type="InterPro" id="IPR006887">
    <property type="entry name" value="P4R3-like_central_dom"/>
</dbReference>
<feature type="compositionally biased region" description="Polar residues" evidence="6">
    <location>
        <begin position="477"/>
        <end position="510"/>
    </location>
</feature>
<dbReference type="InterPro" id="IPR055236">
    <property type="entry name" value="EVH1_PP4R3"/>
</dbReference>
<dbReference type="InterPro" id="IPR000719">
    <property type="entry name" value="Prot_kinase_dom"/>
</dbReference>
<organism evidence="8 9">
    <name type="scientific">Gracilariopsis chorda</name>
    <dbReference type="NCBI Taxonomy" id="448386"/>
    <lineage>
        <taxon>Eukaryota</taxon>
        <taxon>Rhodophyta</taxon>
        <taxon>Florideophyceae</taxon>
        <taxon>Rhodymeniophycidae</taxon>
        <taxon>Gracilariales</taxon>
        <taxon>Gracilariaceae</taxon>
        <taxon>Gracilariopsis</taxon>
    </lineage>
</organism>
<dbReference type="PROSITE" id="PS50011">
    <property type="entry name" value="PROTEIN_KINASE_DOM"/>
    <property type="match status" value="1"/>
</dbReference>
<dbReference type="SMART" id="SM00220">
    <property type="entry name" value="S_TKc"/>
    <property type="match status" value="1"/>
</dbReference>
<dbReference type="EMBL" id="NBIV01000043">
    <property type="protein sequence ID" value="PXF46158.1"/>
    <property type="molecule type" value="Genomic_DNA"/>
</dbReference>
<dbReference type="InterPro" id="IPR008271">
    <property type="entry name" value="Ser/Thr_kinase_AS"/>
</dbReference>
<dbReference type="PROSITE" id="PS00107">
    <property type="entry name" value="PROTEIN_KINASE_ATP"/>
    <property type="match status" value="1"/>
</dbReference>
<dbReference type="GO" id="GO:0005654">
    <property type="term" value="C:nucleoplasm"/>
    <property type="evidence" value="ECO:0007669"/>
    <property type="project" value="TreeGrafter"/>
</dbReference>
<dbReference type="PANTHER" id="PTHR23318:SF0">
    <property type="entry name" value="SERINE_THREONINE-PROTEIN PHOSPHATASE 4 REGULATORY SUBUNIT 3"/>
    <property type="match status" value="1"/>
</dbReference>
<comment type="caution">
    <text evidence="8">The sequence shown here is derived from an EMBL/GenBank/DDBJ whole genome shotgun (WGS) entry which is preliminary data.</text>
</comment>
<feature type="compositionally biased region" description="Polar residues" evidence="6">
    <location>
        <begin position="681"/>
        <end position="717"/>
    </location>
</feature>
<evidence type="ECO:0000256" key="4">
    <source>
        <dbReference type="ARBA" id="ARBA00023242"/>
    </source>
</evidence>
<keyword evidence="3 5" id="KW-0067">ATP-binding</keyword>
<evidence type="ECO:0000313" key="8">
    <source>
        <dbReference type="EMBL" id="PXF46158.1"/>
    </source>
</evidence>
<dbReference type="PROSITE" id="PS00108">
    <property type="entry name" value="PROTEIN_KINASE_ST"/>
    <property type="match status" value="1"/>
</dbReference>
<dbReference type="OrthoDB" id="27483at2759"/>
<keyword evidence="2 5" id="KW-0547">Nucleotide-binding</keyword>
<feature type="compositionally biased region" description="Polar residues" evidence="6">
    <location>
        <begin position="123"/>
        <end position="132"/>
    </location>
</feature>
<sequence>MASHMAGGGRRVKLYVLADNGKWDDRGTASLTCDPDPRTKLPTIHVLAEATGAPLLSSQLRSMQDADYRRHDENIISWNEHALPHSNSPTEVALSFAETDACAELWDKIRLVDSMMRNSSIAVTEGQHNAPSHSLRDPALTSESRPDHTAHSVHPRASPSSDPLLNSAAAVAPKLDDEMHLQYHPSAPTHMPDVSTVAGVHPRLFDDNLARSPWNHDAIEDVLFQDGAALMCLPATQANARIPPTVSNNLAGIEQLVLSMTDPDRDGILTLVHLIMQARIMESPNIRQAFIRLVSASDLIQSLCKSFRQAEHRSDVELLGALNVLVRSLFRLNANNVYEVLLSDKHLMDIIGCLEYDEQSLPAFSKALEEHKRKRKLREEKAVSIHQHSASAPLTSEHETQKAEGSAQRPQNTTNADKEHSSEVIATKTHSVRDSRPVSSDCSKMDVTEASSEHQIYTGRASENRSDNTVADDAVQADSNINTNTAKQVEAPNSPTSKNNGEETTSSGNMEAQGEDKPYVLRQHRDFLQRTVLYKSVIPITDQDVLGKIHQNYRITYIRDVILCRVNDDAIANSLSNLTVVNNVDIIMYFISGNVALREVFERLNSALDQRRKLKYGSMSSSDAKPFPCGNDSCEDVTAIGRECDSSKLAAGTDKCDDKGRVARARNDGDVKHAIEETTEEQACSKTNGSVNSSRSGATQGGSDTNVTSSRDVSTTPGISCHEVVSEKKAMCDSGAYEAKSSERSVDTRRELMSTLGFLKELCSIVRGQQQGLKERFHSLLLELGFLEAVMTVLEEKDSGLRALSCDILTSAIVHNPSEVRMRILKNATRQDSSGPRAENVVMSDGTGEWGRVVSVEHGVGGIDKGHGTSVVSGQCESRSAQRAECGRGGNEGKRVEGKESRTGNDGRVDGTKVEGISEMSTEKRSKEGKAQEYGVCDSSCDYSGGSKRKVRASTRRVERELPLLNVMIRVICEDEESGVVLAVMDMVRMLLDPVNMRGEENKEFLEVFYSKVVQRLLEPITVAGRGHLCKEESGGRKVCVDNVNYFCDLLSFCVAQHEYRAKYFVLGFDVGSKVCRLLRHARAHVRLAALRFVRTCVGMCEEVYDRYMLRQRVVEGVMELFRENEKRDNLTRSAILELISFITQRGRGELLREMLVCNNPECPDCAPPLSSPTHQPSNRRSTPSAQSLSSQCDCPLHNRPDQQHRHRHHHRRRHHHRHLTPSQPRVAEQQQKQQHQLDPPAMDKERLIAGRYRLGHKLGAGAFGEVWSAVDVDNKYKVAVKIERTSSKHPQLFYENRVYKWLNNGSSELIGIPKCRYFGNQGSHSVLVMDYLGPSLEDCLNECNRRMSIKSVLMIGIQAMRRIEYVHSRSFLHRDIKPDNMLMGSEHTNTVYLVDFGLAKRFRDHVTKQHLPYREGKHLTGTARYASVHTHMGVEQARRDDLESLGYVLVYLYRGFLPWQGIKTPNKKQKYARIKDRKMNISLRELCRDMPSQMVEYFRYVRRLEFEARPDYSYLRSLFRKALERRGLQDDGVFDWMESSSHRSARKSRK</sequence>
<dbReference type="SUPFAM" id="SSF50729">
    <property type="entry name" value="PH domain-like"/>
    <property type="match status" value="1"/>
</dbReference>
<dbReference type="InterPro" id="IPR011009">
    <property type="entry name" value="Kinase-like_dom_sf"/>
</dbReference>
<reference evidence="8 9" key="1">
    <citation type="journal article" date="2018" name="Mol. Biol. Evol.">
        <title>Analysis of the draft genome of the red seaweed Gracilariopsis chorda provides insights into genome size evolution in Rhodophyta.</title>
        <authorList>
            <person name="Lee J."/>
            <person name="Yang E.C."/>
            <person name="Graf L."/>
            <person name="Yang J.H."/>
            <person name="Qiu H."/>
            <person name="Zel Zion U."/>
            <person name="Chan C.X."/>
            <person name="Stephens T.G."/>
            <person name="Weber A.P.M."/>
            <person name="Boo G.H."/>
            <person name="Boo S.M."/>
            <person name="Kim K.M."/>
            <person name="Shin Y."/>
            <person name="Jung M."/>
            <person name="Lee S.J."/>
            <person name="Yim H.S."/>
            <person name="Lee J.H."/>
            <person name="Bhattacharya D."/>
            <person name="Yoon H.S."/>
        </authorList>
    </citation>
    <scope>NUCLEOTIDE SEQUENCE [LARGE SCALE GENOMIC DNA]</scope>
    <source>
        <strain evidence="8 9">SKKU-2015</strain>
        <tissue evidence="8">Whole body</tissue>
    </source>
</reference>
<dbReference type="CDD" id="cd14016">
    <property type="entry name" value="STKc_CK1"/>
    <property type="match status" value="1"/>
</dbReference>
<feature type="binding site" evidence="5">
    <location>
        <position position="1282"/>
    </location>
    <ligand>
        <name>ATP</name>
        <dbReference type="ChEBI" id="CHEBI:30616"/>
    </ligand>
</feature>
<feature type="region of interest" description="Disordered" evidence="6">
    <location>
        <begin position="864"/>
        <end position="912"/>
    </location>
</feature>
<keyword evidence="8" id="KW-0418">Kinase</keyword>
<feature type="domain" description="Protein kinase" evidence="7">
    <location>
        <begin position="1253"/>
        <end position="1524"/>
    </location>
</feature>
<evidence type="ECO:0000256" key="2">
    <source>
        <dbReference type="ARBA" id="ARBA00022741"/>
    </source>
</evidence>
<dbReference type="InterPro" id="IPR051137">
    <property type="entry name" value="PP4R3-like"/>
</dbReference>
<feature type="compositionally biased region" description="Polar residues" evidence="6">
    <location>
        <begin position="870"/>
        <end position="879"/>
    </location>
</feature>
<keyword evidence="9" id="KW-1185">Reference proteome</keyword>
<dbReference type="GO" id="GO:0030289">
    <property type="term" value="C:protein phosphatase 4 complex"/>
    <property type="evidence" value="ECO:0007669"/>
    <property type="project" value="TreeGrafter"/>
</dbReference>
<dbReference type="FunFam" id="1.10.510.10:FF:000596">
    <property type="entry name" value="CK1 family protein kinase"/>
    <property type="match status" value="1"/>
</dbReference>
<gene>
    <name evidence="8" type="ORF">BWQ96_04035</name>
</gene>
<feature type="region of interest" description="Disordered" evidence="6">
    <location>
        <begin position="674"/>
        <end position="717"/>
    </location>
</feature>
<keyword evidence="8" id="KW-0808">Transferase</keyword>
<dbReference type="InterPro" id="IPR017441">
    <property type="entry name" value="Protein_kinase_ATP_BS"/>
</dbReference>
<dbReference type="GO" id="GO:0004672">
    <property type="term" value="F:protein kinase activity"/>
    <property type="evidence" value="ECO:0007669"/>
    <property type="project" value="InterPro"/>
</dbReference>
<dbReference type="Pfam" id="PF04802">
    <property type="entry name" value="PP4R3"/>
    <property type="match status" value="3"/>
</dbReference>
<dbReference type="InterPro" id="IPR011993">
    <property type="entry name" value="PH-like_dom_sf"/>
</dbReference>
<dbReference type="PANTHER" id="PTHR23318">
    <property type="entry name" value="ATP SYNTHASE GAMMA-RELATED"/>
    <property type="match status" value="1"/>
</dbReference>
<feature type="region of interest" description="Disordered" evidence="6">
    <location>
        <begin position="123"/>
        <end position="164"/>
    </location>
</feature>
<accession>A0A2V3IVI8</accession>
<dbReference type="Gene3D" id="1.10.510.10">
    <property type="entry name" value="Transferase(Phosphotransferase) domain 1"/>
    <property type="match status" value="1"/>
</dbReference>
<feature type="compositionally biased region" description="Polar residues" evidence="6">
    <location>
        <begin position="1172"/>
        <end position="1193"/>
    </location>
</feature>
<dbReference type="Pfam" id="PF00069">
    <property type="entry name" value="Pkinase"/>
    <property type="match status" value="1"/>
</dbReference>
<feature type="compositionally biased region" description="Basic residues" evidence="6">
    <location>
        <begin position="1205"/>
        <end position="1220"/>
    </location>
</feature>
<protein>
    <submittedName>
        <fullName evidence="8">Casein kinase I</fullName>
    </submittedName>
</protein>
<dbReference type="Proteomes" id="UP000247409">
    <property type="component" value="Unassembled WGS sequence"/>
</dbReference>